<reference evidence="1 2" key="1">
    <citation type="submission" date="2020-08" db="EMBL/GenBank/DDBJ databases">
        <title>Sequencing the genomes of 1000 actinobacteria strains.</title>
        <authorList>
            <person name="Klenk H.-P."/>
        </authorList>
    </citation>
    <scope>NUCLEOTIDE SEQUENCE [LARGE SCALE GENOMIC DNA]</scope>
    <source>
        <strain evidence="1 2">DSM 44593</strain>
    </source>
</reference>
<proteinExistence type="predicted"/>
<evidence type="ECO:0000313" key="1">
    <source>
        <dbReference type="EMBL" id="MBB6001335.1"/>
    </source>
</evidence>
<dbReference type="Proteomes" id="UP000578077">
    <property type="component" value="Unassembled WGS sequence"/>
</dbReference>
<organism evidence="1 2">
    <name type="scientific">Streptomonospora salina</name>
    <dbReference type="NCBI Taxonomy" id="104205"/>
    <lineage>
        <taxon>Bacteria</taxon>
        <taxon>Bacillati</taxon>
        <taxon>Actinomycetota</taxon>
        <taxon>Actinomycetes</taxon>
        <taxon>Streptosporangiales</taxon>
        <taxon>Nocardiopsidaceae</taxon>
        <taxon>Streptomonospora</taxon>
    </lineage>
</organism>
<dbReference type="AlphaFoldDB" id="A0A841EDX1"/>
<dbReference type="EMBL" id="JACHLY010000003">
    <property type="protein sequence ID" value="MBB6001335.1"/>
    <property type="molecule type" value="Genomic_DNA"/>
</dbReference>
<dbReference type="RefSeq" id="WP_184640641.1">
    <property type="nucleotide sequence ID" value="NZ_JACHLY010000003.1"/>
</dbReference>
<name>A0A841EDX1_9ACTN</name>
<protein>
    <submittedName>
        <fullName evidence="1">Uncharacterized protein</fullName>
    </submittedName>
</protein>
<keyword evidence="2" id="KW-1185">Reference proteome</keyword>
<gene>
    <name evidence="1" type="ORF">HNR25_005166</name>
</gene>
<sequence length="143" mass="15244">MAATAPCYAGGQWSQIHDFFDEASTDDRDLEDALKAAGFAPCPWSVIGDKQALSVPLSLTVFARTDLTSDKPHFLVQAEGDSHGPIANAFVQTLPDLMELLSRWAPAVQSAAVTAAVTGLHEAQHPPNKGDTALTKALRQFLS</sequence>
<evidence type="ECO:0000313" key="2">
    <source>
        <dbReference type="Proteomes" id="UP000578077"/>
    </source>
</evidence>
<accession>A0A841EDX1</accession>
<comment type="caution">
    <text evidence="1">The sequence shown here is derived from an EMBL/GenBank/DDBJ whole genome shotgun (WGS) entry which is preliminary data.</text>
</comment>